<dbReference type="FunCoup" id="A0A0C3D7Z4">
    <property type="interactions" value="101"/>
</dbReference>
<feature type="binding site" evidence="7">
    <location>
        <position position="591"/>
    </location>
    <ligand>
        <name>Ca(2+)</name>
        <dbReference type="ChEBI" id="CHEBI:29108"/>
    </ligand>
</feature>
<dbReference type="InterPro" id="IPR001382">
    <property type="entry name" value="Glyco_hydro_47"/>
</dbReference>
<dbReference type="STRING" id="913774.A0A0C3D7Z4"/>
<name>A0A0C3D7Z4_OIDMZ</name>
<comment type="pathway">
    <text evidence="2">Protein modification; protein glycosylation.</text>
</comment>
<organism evidence="11 12">
    <name type="scientific">Oidiodendron maius (strain Zn)</name>
    <dbReference type="NCBI Taxonomy" id="913774"/>
    <lineage>
        <taxon>Eukaryota</taxon>
        <taxon>Fungi</taxon>
        <taxon>Dikarya</taxon>
        <taxon>Ascomycota</taxon>
        <taxon>Pezizomycotina</taxon>
        <taxon>Leotiomycetes</taxon>
        <taxon>Leotiomycetes incertae sedis</taxon>
        <taxon>Myxotrichaceae</taxon>
        <taxon>Oidiodendron</taxon>
    </lineage>
</organism>
<feature type="active site" description="Proton donor" evidence="6">
    <location>
        <position position="176"/>
    </location>
</feature>
<dbReference type="HOGENOM" id="CLU_003818_0_0_1"/>
<gene>
    <name evidence="11" type="ORF">OIDMADRAFT_36968</name>
</gene>
<feature type="active site" evidence="6">
    <location>
        <position position="314"/>
    </location>
</feature>
<evidence type="ECO:0000256" key="3">
    <source>
        <dbReference type="ARBA" id="ARBA00007658"/>
    </source>
</evidence>
<comment type="cofactor">
    <cofactor evidence="1 7">
        <name>Ca(2+)</name>
        <dbReference type="ChEBI" id="CHEBI:29108"/>
    </cofactor>
</comment>
<dbReference type="GO" id="GO:0005509">
    <property type="term" value="F:calcium ion binding"/>
    <property type="evidence" value="ECO:0007669"/>
    <property type="project" value="InterPro"/>
</dbReference>
<evidence type="ECO:0000256" key="2">
    <source>
        <dbReference type="ARBA" id="ARBA00004922"/>
    </source>
</evidence>
<dbReference type="SUPFAM" id="SSF48225">
    <property type="entry name" value="Seven-hairpin glycosidases"/>
    <property type="match status" value="1"/>
</dbReference>
<feature type="transmembrane region" description="Helical" evidence="10">
    <location>
        <begin position="7"/>
        <end position="24"/>
    </location>
</feature>
<keyword evidence="10" id="KW-1133">Transmembrane helix</keyword>
<evidence type="ECO:0000256" key="1">
    <source>
        <dbReference type="ARBA" id="ARBA00001913"/>
    </source>
</evidence>
<dbReference type="InterPro" id="IPR012341">
    <property type="entry name" value="6hp_glycosidase-like_sf"/>
</dbReference>
<keyword evidence="10" id="KW-0812">Transmembrane</keyword>
<dbReference type="InterPro" id="IPR050749">
    <property type="entry name" value="Glycosyl_Hydrolase_47"/>
</dbReference>
<protein>
    <recommendedName>
        <fullName evidence="9">alpha-1,2-Mannosidase</fullName>
        <ecNumber evidence="9">3.2.1.-</ecNumber>
    </recommendedName>
</protein>
<evidence type="ECO:0000313" key="11">
    <source>
        <dbReference type="EMBL" id="KIN07469.1"/>
    </source>
</evidence>
<reference evidence="11 12" key="1">
    <citation type="submission" date="2014-04" db="EMBL/GenBank/DDBJ databases">
        <authorList>
            <consortium name="DOE Joint Genome Institute"/>
            <person name="Kuo A."/>
            <person name="Martino E."/>
            <person name="Perotto S."/>
            <person name="Kohler A."/>
            <person name="Nagy L.G."/>
            <person name="Floudas D."/>
            <person name="Copeland A."/>
            <person name="Barry K.W."/>
            <person name="Cichocki N."/>
            <person name="Veneault-Fourrey C."/>
            <person name="LaButti K."/>
            <person name="Lindquist E.A."/>
            <person name="Lipzen A."/>
            <person name="Lundell T."/>
            <person name="Morin E."/>
            <person name="Murat C."/>
            <person name="Sun H."/>
            <person name="Tunlid A."/>
            <person name="Henrissat B."/>
            <person name="Grigoriev I.V."/>
            <person name="Hibbett D.S."/>
            <person name="Martin F."/>
            <person name="Nordberg H.P."/>
            <person name="Cantor M.N."/>
            <person name="Hua S.X."/>
        </authorList>
    </citation>
    <scope>NUCLEOTIDE SEQUENCE [LARGE SCALE GENOMIC DNA]</scope>
    <source>
        <strain evidence="11 12">Zn</strain>
    </source>
</reference>
<dbReference type="GO" id="GO:0005975">
    <property type="term" value="P:carbohydrate metabolic process"/>
    <property type="evidence" value="ECO:0007669"/>
    <property type="project" value="InterPro"/>
</dbReference>
<keyword evidence="7" id="KW-0106">Calcium</keyword>
<dbReference type="GO" id="GO:0004571">
    <property type="term" value="F:mannosyl-oligosaccharide 1,2-alpha-mannosidase activity"/>
    <property type="evidence" value="ECO:0007669"/>
    <property type="project" value="InterPro"/>
</dbReference>
<dbReference type="GO" id="GO:0005783">
    <property type="term" value="C:endoplasmic reticulum"/>
    <property type="evidence" value="ECO:0007669"/>
    <property type="project" value="TreeGrafter"/>
</dbReference>
<dbReference type="Pfam" id="PF01532">
    <property type="entry name" value="Glyco_hydro_47"/>
    <property type="match status" value="1"/>
</dbReference>
<evidence type="ECO:0000256" key="5">
    <source>
        <dbReference type="ARBA" id="ARBA00023157"/>
    </source>
</evidence>
<keyword evidence="7" id="KW-0479">Metal-binding</keyword>
<evidence type="ECO:0000256" key="6">
    <source>
        <dbReference type="PIRSR" id="PIRSR601382-1"/>
    </source>
</evidence>
<dbReference type="EMBL" id="KN832870">
    <property type="protein sequence ID" value="KIN07469.1"/>
    <property type="molecule type" value="Genomic_DNA"/>
</dbReference>
<reference evidence="12" key="2">
    <citation type="submission" date="2015-01" db="EMBL/GenBank/DDBJ databases">
        <title>Evolutionary Origins and Diversification of the Mycorrhizal Mutualists.</title>
        <authorList>
            <consortium name="DOE Joint Genome Institute"/>
            <consortium name="Mycorrhizal Genomics Consortium"/>
            <person name="Kohler A."/>
            <person name="Kuo A."/>
            <person name="Nagy L.G."/>
            <person name="Floudas D."/>
            <person name="Copeland A."/>
            <person name="Barry K.W."/>
            <person name="Cichocki N."/>
            <person name="Veneault-Fourrey C."/>
            <person name="LaButti K."/>
            <person name="Lindquist E.A."/>
            <person name="Lipzen A."/>
            <person name="Lundell T."/>
            <person name="Morin E."/>
            <person name="Murat C."/>
            <person name="Riley R."/>
            <person name="Ohm R."/>
            <person name="Sun H."/>
            <person name="Tunlid A."/>
            <person name="Henrissat B."/>
            <person name="Grigoriev I.V."/>
            <person name="Hibbett D.S."/>
            <person name="Martin F."/>
        </authorList>
    </citation>
    <scope>NUCLEOTIDE SEQUENCE [LARGE SCALE GENOMIC DNA]</scope>
    <source>
        <strain evidence="12">Zn</strain>
    </source>
</reference>
<dbReference type="GO" id="GO:0036503">
    <property type="term" value="P:ERAD pathway"/>
    <property type="evidence" value="ECO:0007669"/>
    <property type="project" value="UniProtKB-ARBA"/>
</dbReference>
<dbReference type="PRINTS" id="PR00747">
    <property type="entry name" value="GLYHDRLASE47"/>
</dbReference>
<dbReference type="AlphaFoldDB" id="A0A0C3D7Z4"/>
<feature type="active site" description="Proton donor" evidence="6">
    <location>
        <position position="429"/>
    </location>
</feature>
<evidence type="ECO:0000313" key="12">
    <source>
        <dbReference type="Proteomes" id="UP000054321"/>
    </source>
</evidence>
<evidence type="ECO:0000256" key="4">
    <source>
        <dbReference type="ARBA" id="ARBA00022801"/>
    </source>
</evidence>
<evidence type="ECO:0000256" key="9">
    <source>
        <dbReference type="RuleBase" id="RU361193"/>
    </source>
</evidence>
<keyword evidence="4 9" id="KW-0378">Hydrolase</keyword>
<proteinExistence type="inferred from homology"/>
<evidence type="ECO:0000256" key="8">
    <source>
        <dbReference type="PIRSR" id="PIRSR601382-3"/>
    </source>
</evidence>
<dbReference type="EC" id="3.2.1.-" evidence="9"/>
<sequence length="600" mass="68059">MPAVRRVRVALLAIIFTLVSFYYLENGRNTWNYGYTSYLSPAADRIKHWVKLPDRYPVSTLIRLPSGSPKKIPKVQATEPLEDAGQTALRLSRRDMVKACFKRSWEGYKNHAWLKDELAPISGGSKNTFGGWAATLVDSLDSLWILGMKDDFEQAVGALEDIDFTTTDAREINVFETTIRYMGGFLAAYDVSGAKYPVLLKKAKEVGELLICCFDTPNRMPIPRWNWRNYVDGQAQVAPSRALVSEIGTLSLEFTRLTQLTGDPKYYDAVQRISDTLEKEQGNTRLPGMWPITVDMEAQSFKEDTSFSLGAMSDSAYEYFPKQYLLLGGLLTQPKKLYENFIGVAKERLFFRIYNPDNKPLTVSGSALVRRSGDIQLVSATEHLTCFVGGMVALASRVFDRPDELALAGELTNGCIWAYDSNVNGIGPEIYSVIPCPKDGDCNWSEEVWYEGICNTTHFMPKEGEDATVARAKHTKQEIEDRRLTPGLVAIHDTRYVLRPEAIESVFIMYRITGERRWQEAAWRMFQHVEKATRSEFGAAAIVDITVDPENVSSQRMDSMESFWLAETLKYYYLIFEDFDKVSLDEYVLNTEAHPLKRPT</sequence>
<dbReference type="OrthoDB" id="8118055at2759"/>
<keyword evidence="12" id="KW-1185">Reference proteome</keyword>
<comment type="similarity">
    <text evidence="3 9">Belongs to the glycosyl hydrolase 47 family.</text>
</comment>
<keyword evidence="10" id="KW-0472">Membrane</keyword>
<accession>A0A0C3D7Z4</accession>
<feature type="disulfide bond" evidence="8">
    <location>
        <begin position="386"/>
        <end position="415"/>
    </location>
</feature>
<dbReference type="InParanoid" id="A0A0C3D7Z4"/>
<evidence type="ECO:0000256" key="7">
    <source>
        <dbReference type="PIRSR" id="PIRSR601382-2"/>
    </source>
</evidence>
<dbReference type="InterPro" id="IPR036026">
    <property type="entry name" value="Seven-hairpin_glycosidases"/>
</dbReference>
<dbReference type="GO" id="GO:0016020">
    <property type="term" value="C:membrane"/>
    <property type="evidence" value="ECO:0007669"/>
    <property type="project" value="InterPro"/>
</dbReference>
<keyword evidence="9" id="KW-0326">Glycosidase</keyword>
<dbReference type="FunFam" id="1.50.10.10:FF:000037">
    <property type="entry name" value="alpha-1,2-Mannosidase"/>
    <property type="match status" value="1"/>
</dbReference>
<feature type="active site" evidence="6">
    <location>
        <position position="501"/>
    </location>
</feature>
<dbReference type="Proteomes" id="UP000054321">
    <property type="component" value="Unassembled WGS sequence"/>
</dbReference>
<evidence type="ECO:0000256" key="10">
    <source>
        <dbReference type="SAM" id="Phobius"/>
    </source>
</evidence>
<dbReference type="PANTHER" id="PTHR11742:SF49">
    <property type="entry name" value="ALPHA-1,2-MANNOSIDASE"/>
    <property type="match status" value="1"/>
</dbReference>
<keyword evidence="5 8" id="KW-1015">Disulfide bond</keyword>
<dbReference type="UniPathway" id="UPA00378"/>
<dbReference type="Gene3D" id="1.50.10.10">
    <property type="match status" value="1"/>
</dbReference>
<dbReference type="PANTHER" id="PTHR11742">
    <property type="entry name" value="MANNOSYL-OLIGOSACCHARIDE ALPHA-1,2-MANNOSIDASE-RELATED"/>
    <property type="match status" value="1"/>
</dbReference>